<sequence>MGEVVPAFCKKTREKTIRDCINIIQLYLDFVLAERNCDSPDTCRDWDAGRALGASAVRMELYALLDEGSAYTFSTKRQKQLNSISAFVSELPGDSVLNFKEVLRILDDEQE</sequence>
<accession>A0ABY8FCA5</accession>
<dbReference type="EMBL" id="CP120863">
    <property type="protein sequence ID" value="WFE92274.1"/>
    <property type="molecule type" value="Genomic_DNA"/>
</dbReference>
<proteinExistence type="predicted"/>
<evidence type="ECO:0000313" key="2">
    <source>
        <dbReference type="Proteomes" id="UP001209803"/>
    </source>
</evidence>
<reference evidence="1 2" key="1">
    <citation type="submission" date="2023-03" db="EMBL/GenBank/DDBJ databases">
        <title>Roseibium porphyridii sp. nov. and Roseibium rhodosorbium sp. nov. isolated from marine algae, Porphyridium cruentum and Rhodosorus marinus, respectively.</title>
        <authorList>
            <person name="Lee M.W."/>
            <person name="Choi B.J."/>
            <person name="Lee J.K."/>
            <person name="Choi D.G."/>
            <person name="Baek J.H."/>
            <person name="Bayburt H."/>
            <person name="Kim J.M."/>
            <person name="Han D.M."/>
            <person name="Kim K.H."/>
            <person name="Jeon C.O."/>
        </authorList>
    </citation>
    <scope>NUCLEOTIDE SEQUENCE [LARGE SCALE GENOMIC DNA]</scope>
    <source>
        <strain evidence="1 2">KMA01</strain>
    </source>
</reference>
<evidence type="ECO:0000313" key="1">
    <source>
        <dbReference type="EMBL" id="WFE92274.1"/>
    </source>
</evidence>
<keyword evidence="2" id="KW-1185">Reference proteome</keyword>
<dbReference type="RefSeq" id="WP_265682316.1">
    <property type="nucleotide sequence ID" value="NZ_CP120863.1"/>
</dbReference>
<name>A0ABY8FCA5_9HYPH</name>
<gene>
    <name evidence="1" type="ORF">K1718_13190</name>
</gene>
<protein>
    <submittedName>
        <fullName evidence="1">Uncharacterized protein</fullName>
    </submittedName>
</protein>
<organism evidence="1 2">
    <name type="scientific">Roseibium porphyridii</name>
    <dbReference type="NCBI Taxonomy" id="2866279"/>
    <lineage>
        <taxon>Bacteria</taxon>
        <taxon>Pseudomonadati</taxon>
        <taxon>Pseudomonadota</taxon>
        <taxon>Alphaproteobacteria</taxon>
        <taxon>Hyphomicrobiales</taxon>
        <taxon>Stappiaceae</taxon>
        <taxon>Roseibium</taxon>
    </lineage>
</organism>
<dbReference type="Proteomes" id="UP001209803">
    <property type="component" value="Chromosome"/>
</dbReference>